<dbReference type="InterPro" id="IPR000653">
    <property type="entry name" value="DegT/StrS_aminotransferase"/>
</dbReference>
<evidence type="ECO:0000313" key="6">
    <source>
        <dbReference type="EMBL" id="POZ53981.1"/>
    </source>
</evidence>
<evidence type="ECO:0000256" key="2">
    <source>
        <dbReference type="ARBA" id="ARBA00037999"/>
    </source>
</evidence>
<dbReference type="PANTHER" id="PTHR30244:SF34">
    <property type="entry name" value="DTDP-4-AMINO-4,6-DIDEOXYGALACTOSE TRANSAMINASE"/>
    <property type="match status" value="1"/>
</dbReference>
<evidence type="ECO:0000256" key="1">
    <source>
        <dbReference type="ARBA" id="ARBA00022898"/>
    </source>
</evidence>
<reference evidence="6 7" key="1">
    <citation type="submission" date="2017-11" db="EMBL/GenBank/DDBJ databases">
        <title>Draft Genome Sequence of Methylobacter psychrotolerans Sph1T, an Obligate Methanotroph from Low-Temperature Environments.</title>
        <authorList>
            <person name="Oshkin I.Y."/>
            <person name="Miroshnikov K."/>
            <person name="Belova S.E."/>
            <person name="Korzhenkov A."/>
            <person name="Toshchakov S.V."/>
            <person name="Dedysh S.N."/>
        </authorList>
    </citation>
    <scope>NUCLEOTIDE SEQUENCE [LARGE SCALE GENOMIC DNA]</scope>
    <source>
        <strain evidence="6 7">Sph1</strain>
    </source>
</reference>
<dbReference type="PANTHER" id="PTHR30244">
    <property type="entry name" value="TRANSAMINASE"/>
    <property type="match status" value="1"/>
</dbReference>
<dbReference type="Proteomes" id="UP000237423">
    <property type="component" value="Unassembled WGS sequence"/>
</dbReference>
<dbReference type="Gene3D" id="3.40.640.10">
    <property type="entry name" value="Type I PLP-dependent aspartate aminotransferase-like (Major domain)"/>
    <property type="match status" value="1"/>
</dbReference>
<dbReference type="RefSeq" id="WP_103973496.1">
    <property type="nucleotide sequence ID" value="NZ_PGFZ01000001.1"/>
</dbReference>
<dbReference type="InterPro" id="IPR015424">
    <property type="entry name" value="PyrdxlP-dep_Trfase"/>
</dbReference>
<dbReference type="InterPro" id="IPR015421">
    <property type="entry name" value="PyrdxlP-dep_Trfase_major"/>
</dbReference>
<dbReference type="EMBL" id="PGFZ01000001">
    <property type="protein sequence ID" value="POZ53981.1"/>
    <property type="molecule type" value="Genomic_DNA"/>
</dbReference>
<dbReference type="GO" id="GO:0030170">
    <property type="term" value="F:pyridoxal phosphate binding"/>
    <property type="evidence" value="ECO:0007669"/>
    <property type="project" value="TreeGrafter"/>
</dbReference>
<dbReference type="GO" id="GO:0000271">
    <property type="term" value="P:polysaccharide biosynthetic process"/>
    <property type="evidence" value="ECO:0007669"/>
    <property type="project" value="TreeGrafter"/>
</dbReference>
<feature type="active site" description="Proton acceptor" evidence="3">
    <location>
        <position position="183"/>
    </location>
</feature>
<keyword evidence="6" id="KW-0032">Aminotransferase</keyword>
<evidence type="ECO:0000256" key="3">
    <source>
        <dbReference type="PIRSR" id="PIRSR000390-1"/>
    </source>
</evidence>
<feature type="modified residue" description="N6-(pyridoxal phosphate)lysine" evidence="4">
    <location>
        <position position="183"/>
    </location>
</feature>
<dbReference type="PIRSF" id="PIRSF000390">
    <property type="entry name" value="PLP_StrS"/>
    <property type="match status" value="1"/>
</dbReference>
<evidence type="ECO:0000256" key="5">
    <source>
        <dbReference type="RuleBase" id="RU004508"/>
    </source>
</evidence>
<gene>
    <name evidence="6" type="ORF">AADEFJLK_01023</name>
</gene>
<dbReference type="GO" id="GO:0008483">
    <property type="term" value="F:transaminase activity"/>
    <property type="evidence" value="ECO:0007669"/>
    <property type="project" value="UniProtKB-KW"/>
</dbReference>
<dbReference type="Gene3D" id="3.90.1150.10">
    <property type="entry name" value="Aspartate Aminotransferase, domain 1"/>
    <property type="match status" value="1"/>
</dbReference>
<dbReference type="InterPro" id="IPR015422">
    <property type="entry name" value="PyrdxlP-dep_Trfase_small"/>
</dbReference>
<dbReference type="AlphaFoldDB" id="A0A2S5CT26"/>
<organism evidence="6 7">
    <name type="scientific">Methylovulum psychrotolerans</name>
    <dbReference type="NCBI Taxonomy" id="1704499"/>
    <lineage>
        <taxon>Bacteria</taxon>
        <taxon>Pseudomonadati</taxon>
        <taxon>Pseudomonadota</taxon>
        <taxon>Gammaproteobacteria</taxon>
        <taxon>Methylococcales</taxon>
        <taxon>Methylococcaceae</taxon>
        <taxon>Methylovulum</taxon>
    </lineage>
</organism>
<sequence length="408" mass="44976">MNLAIPRGIIYHSVLDDLKWLVTSLVAKLDDQPVVAAFETRFAQLLGRKHCVAFPFARTAIYYALKRQHFPHGSEIIMPPISIKGILDVVLALGLVPVFVDIDKDTLCFDEQLLEKALNANTRAVIITYLFGMVPDVEKLVAVCRTRGVFVIEDFSQCLNGQFADRKIGSFGEVGVYSASSIKTLDTYGGGLLVCDDEALAEALRADQAQLAPPVRTQLWQKIVTDLIRNVATTRLVFHFGVFPLLGLLAKLKPNSVLKHTGDRDKAMIDELPGEWFCAYTALQARVGLEGLVSLEALDQERLHNVAEIKAAAPSVDFPRGSEGGKPIYWQLLAYFADPAATQQRWHGKKIDTATTSLLKISALPAYPYHGDTPNADKLYSNSLFIPCFPGLNAADRQRIIQVLNDVG</sequence>
<dbReference type="Pfam" id="PF01041">
    <property type="entry name" value="DegT_DnrJ_EryC1"/>
    <property type="match status" value="1"/>
</dbReference>
<dbReference type="SUPFAM" id="SSF53383">
    <property type="entry name" value="PLP-dependent transferases"/>
    <property type="match status" value="1"/>
</dbReference>
<protein>
    <submittedName>
        <fullName evidence="6">DegT/DnrJ/EryC1/StrS aminotransferase family protein</fullName>
    </submittedName>
</protein>
<keyword evidence="1 4" id="KW-0663">Pyridoxal phosphate</keyword>
<evidence type="ECO:0000256" key="4">
    <source>
        <dbReference type="PIRSR" id="PIRSR000390-2"/>
    </source>
</evidence>
<comment type="similarity">
    <text evidence="2 5">Belongs to the DegT/DnrJ/EryC1 family.</text>
</comment>
<proteinExistence type="inferred from homology"/>
<evidence type="ECO:0000313" key="7">
    <source>
        <dbReference type="Proteomes" id="UP000237423"/>
    </source>
</evidence>
<keyword evidence="6" id="KW-0808">Transferase</keyword>
<accession>A0A2S5CT26</accession>
<name>A0A2S5CT26_9GAMM</name>
<comment type="caution">
    <text evidence="6">The sequence shown here is derived from an EMBL/GenBank/DDBJ whole genome shotgun (WGS) entry which is preliminary data.</text>
</comment>